<name>A0A9P9JCZ1_9HYPO</name>
<gene>
    <name evidence="1" type="ORF">EDB81DRAFT_881531</name>
</gene>
<dbReference type="OrthoDB" id="2585655at2759"/>
<evidence type="ECO:0000313" key="1">
    <source>
        <dbReference type="EMBL" id="KAH7152563.1"/>
    </source>
</evidence>
<dbReference type="EMBL" id="JAGMUV010000006">
    <property type="protein sequence ID" value="KAH7152563.1"/>
    <property type="molecule type" value="Genomic_DNA"/>
</dbReference>
<dbReference type="AlphaFoldDB" id="A0A9P9JCZ1"/>
<organism evidence="1 2">
    <name type="scientific">Dactylonectria macrodidyma</name>
    <dbReference type="NCBI Taxonomy" id="307937"/>
    <lineage>
        <taxon>Eukaryota</taxon>
        <taxon>Fungi</taxon>
        <taxon>Dikarya</taxon>
        <taxon>Ascomycota</taxon>
        <taxon>Pezizomycotina</taxon>
        <taxon>Sordariomycetes</taxon>
        <taxon>Hypocreomycetidae</taxon>
        <taxon>Hypocreales</taxon>
        <taxon>Nectriaceae</taxon>
        <taxon>Dactylonectria</taxon>
    </lineage>
</organism>
<evidence type="ECO:0000313" key="2">
    <source>
        <dbReference type="Proteomes" id="UP000738349"/>
    </source>
</evidence>
<proteinExistence type="predicted"/>
<reference evidence="1" key="1">
    <citation type="journal article" date="2021" name="Nat. Commun.">
        <title>Genetic determinants of endophytism in the Arabidopsis root mycobiome.</title>
        <authorList>
            <person name="Mesny F."/>
            <person name="Miyauchi S."/>
            <person name="Thiergart T."/>
            <person name="Pickel B."/>
            <person name="Atanasova L."/>
            <person name="Karlsson M."/>
            <person name="Huettel B."/>
            <person name="Barry K.W."/>
            <person name="Haridas S."/>
            <person name="Chen C."/>
            <person name="Bauer D."/>
            <person name="Andreopoulos W."/>
            <person name="Pangilinan J."/>
            <person name="LaButti K."/>
            <person name="Riley R."/>
            <person name="Lipzen A."/>
            <person name="Clum A."/>
            <person name="Drula E."/>
            <person name="Henrissat B."/>
            <person name="Kohler A."/>
            <person name="Grigoriev I.V."/>
            <person name="Martin F.M."/>
            <person name="Hacquard S."/>
        </authorList>
    </citation>
    <scope>NUCLEOTIDE SEQUENCE</scope>
    <source>
        <strain evidence="1">MPI-CAGE-AT-0147</strain>
    </source>
</reference>
<dbReference type="Proteomes" id="UP000738349">
    <property type="component" value="Unassembled WGS sequence"/>
</dbReference>
<sequence length="69" mass="7540">MSDKPVSEHFEPDHIESIQALPNAVQKETGLVLDTEGLDGQLSLKVASDGHTVLLPQPTDDPRDPLNWP</sequence>
<comment type="caution">
    <text evidence="1">The sequence shown here is derived from an EMBL/GenBank/DDBJ whole genome shotgun (WGS) entry which is preliminary data.</text>
</comment>
<keyword evidence="2" id="KW-1185">Reference proteome</keyword>
<protein>
    <submittedName>
        <fullName evidence="1">Uncharacterized protein</fullName>
    </submittedName>
</protein>
<accession>A0A9P9JCZ1</accession>